<accession>A0A0G9F7H4</accession>
<dbReference type="SUPFAM" id="SSF56300">
    <property type="entry name" value="Metallo-dependent phosphatases"/>
    <property type="match status" value="1"/>
</dbReference>
<evidence type="ECO:0000313" key="8">
    <source>
        <dbReference type="Proteomes" id="UP000076882"/>
    </source>
</evidence>
<dbReference type="Proteomes" id="UP000076989">
    <property type="component" value="Unassembled WGS sequence"/>
</dbReference>
<reference evidence="7 8" key="1">
    <citation type="submission" date="2016-03" db="EMBL/GenBank/DDBJ databases">
        <title>Comparative genomics of 54 Lactobacillus plantarum strains reveals genomic uncoupling from niche constraints.</title>
        <authorList>
            <person name="Martino M.E."/>
        </authorList>
    </citation>
    <scope>NUCLEOTIDE SEQUENCE [LARGE SCALE GENOMIC DNA]</scope>
    <source>
        <strain evidence="3 8">19.1</strain>
        <strain evidence="4 7">NAB2</strain>
        <strain evidence="2 9">Nizo2260</strain>
    </source>
</reference>
<dbReference type="GeneID" id="77215634"/>
<dbReference type="EMBL" id="CP066817">
    <property type="protein sequence ID" value="QQM62056.1"/>
    <property type="molecule type" value="Genomic_DNA"/>
</dbReference>
<reference evidence="5 10" key="2">
    <citation type="submission" date="2016-08" db="EMBL/GenBank/DDBJ databases">
        <title>Genome sequencing of Lactobacillus plantarum JSA22, isolated from fermented soybean paste.</title>
        <authorList>
            <person name="Choi H.S."/>
        </authorList>
    </citation>
    <scope>NUCLEOTIDE SEQUENCE [LARGE SCALE GENOMIC DNA]</scope>
    <source>
        <strain evidence="5 10">JSA22</strain>
    </source>
</reference>
<evidence type="ECO:0000313" key="10">
    <source>
        <dbReference type="Proteomes" id="UP000094892"/>
    </source>
</evidence>
<feature type="domain" description="Calcineurin-like phosphoesterase" evidence="1">
    <location>
        <begin position="4"/>
        <end position="159"/>
    </location>
</feature>
<evidence type="ECO:0000313" key="4">
    <source>
        <dbReference type="EMBL" id="KZV05892.1"/>
    </source>
</evidence>
<dbReference type="Pfam" id="PF00149">
    <property type="entry name" value="Metallophos"/>
    <property type="match status" value="1"/>
</dbReference>
<sequence>MQYFTSDTHFYHADLLGDNDFAPRLFPDVETMNQAIVDHWNARVTDQDTVYHLGDVALYFTRPAKLSYERVFALLAQLNGKIIFIKGNHDSRAFFKYLAAHDPQLNGQPKFEFHDVGVLIKYDHRQYYMTHYPMMMGIVKQIINLHGHIHHYAVNVKENINVGVDTPEVDYLDHPVPFGTPFSLAEIEQMVDGKAIDFAKRQ</sequence>
<evidence type="ECO:0000313" key="2">
    <source>
        <dbReference type="EMBL" id="KZU06262.1"/>
    </source>
</evidence>
<dbReference type="EMBL" id="LUXO01000011">
    <property type="protein sequence ID" value="KZV05892.1"/>
    <property type="molecule type" value="Genomic_DNA"/>
</dbReference>
<dbReference type="AlphaFoldDB" id="A0A0G9F7H4"/>
<reference evidence="6 11" key="3">
    <citation type="submission" date="2020-12" db="EMBL/GenBank/DDBJ databases">
        <title>Whole genome sequencing of Lactobacillus plantarum PC518.</title>
        <authorList>
            <person name="Guo Q."/>
        </authorList>
    </citation>
    <scope>NUCLEOTIDE SEQUENCE [LARGE SCALE GENOMIC DNA]</scope>
    <source>
        <strain evidence="6 11">PC518</strain>
    </source>
</reference>
<dbReference type="Proteomes" id="UP000076872">
    <property type="component" value="Unassembled WGS sequence"/>
</dbReference>
<protein>
    <submittedName>
        <fullName evidence="3 6">Phosphoesterase</fullName>
    </submittedName>
</protein>
<dbReference type="EMBL" id="LUWI01000013">
    <property type="protein sequence ID" value="KZU06262.1"/>
    <property type="molecule type" value="Genomic_DNA"/>
</dbReference>
<evidence type="ECO:0000313" key="3">
    <source>
        <dbReference type="EMBL" id="KZU94044.1"/>
    </source>
</evidence>
<dbReference type="Gene3D" id="3.60.21.10">
    <property type="match status" value="1"/>
</dbReference>
<evidence type="ECO:0000313" key="11">
    <source>
        <dbReference type="Proteomes" id="UP000595466"/>
    </source>
</evidence>
<name>A0A0G9F7H4_LACPN</name>
<evidence type="ECO:0000313" key="9">
    <source>
        <dbReference type="Proteomes" id="UP000076989"/>
    </source>
</evidence>
<dbReference type="InterPro" id="IPR004843">
    <property type="entry name" value="Calcineurin-like_PHP"/>
</dbReference>
<dbReference type="EMBL" id="LUXM01000033">
    <property type="protein sequence ID" value="KZU94044.1"/>
    <property type="molecule type" value="Genomic_DNA"/>
</dbReference>
<gene>
    <name evidence="6" type="ORF">JH395_05750</name>
    <name evidence="3" type="ORF">Lp19_2018</name>
    <name evidence="5" type="ORF">LPJSA22_02080</name>
    <name evidence="4" type="ORF">NAB2_0538</name>
    <name evidence="2" type="ORF">Nizo2260_0936</name>
</gene>
<dbReference type="KEGG" id="lpb:SH83_09625"/>
<dbReference type="EMBL" id="MCOL01000001">
    <property type="protein sequence ID" value="ODO62075.1"/>
    <property type="molecule type" value="Genomic_DNA"/>
</dbReference>
<proteinExistence type="predicted"/>
<evidence type="ECO:0000313" key="5">
    <source>
        <dbReference type="EMBL" id="ODO62075.1"/>
    </source>
</evidence>
<dbReference type="RefSeq" id="WP_003641558.1">
    <property type="nucleotide sequence ID" value="NZ_AP018405.1"/>
</dbReference>
<dbReference type="Proteomes" id="UP000094892">
    <property type="component" value="Unassembled WGS sequence"/>
</dbReference>
<evidence type="ECO:0000259" key="1">
    <source>
        <dbReference type="Pfam" id="PF00149"/>
    </source>
</evidence>
<dbReference type="InterPro" id="IPR029052">
    <property type="entry name" value="Metallo-depent_PP-like"/>
</dbReference>
<dbReference type="GO" id="GO:0016787">
    <property type="term" value="F:hydrolase activity"/>
    <property type="evidence" value="ECO:0007669"/>
    <property type="project" value="InterPro"/>
</dbReference>
<organism evidence="3 8">
    <name type="scientific">Lactiplantibacillus plantarum</name>
    <name type="common">Lactobacillus plantarum</name>
    <dbReference type="NCBI Taxonomy" id="1590"/>
    <lineage>
        <taxon>Bacteria</taxon>
        <taxon>Bacillati</taxon>
        <taxon>Bacillota</taxon>
        <taxon>Bacilli</taxon>
        <taxon>Lactobacillales</taxon>
        <taxon>Lactobacillaceae</taxon>
        <taxon>Lactiplantibacillus</taxon>
    </lineage>
</organism>
<dbReference type="PATRIC" id="fig|1590.142.peg.2044"/>
<dbReference type="Proteomes" id="UP000595466">
    <property type="component" value="Chromosome"/>
</dbReference>
<dbReference type="Proteomes" id="UP000076882">
    <property type="component" value="Unassembled WGS sequence"/>
</dbReference>
<evidence type="ECO:0000313" key="7">
    <source>
        <dbReference type="Proteomes" id="UP000076872"/>
    </source>
</evidence>
<evidence type="ECO:0000313" key="6">
    <source>
        <dbReference type="EMBL" id="QQM62056.1"/>
    </source>
</evidence>